<evidence type="ECO:0000313" key="3">
    <source>
        <dbReference type="Proteomes" id="UP000759537"/>
    </source>
</evidence>
<proteinExistence type="predicted"/>
<gene>
    <name evidence="2" type="ORF">DFH94DRAFT_484555</name>
</gene>
<evidence type="ECO:0000256" key="1">
    <source>
        <dbReference type="SAM" id="MobiDB-lite"/>
    </source>
</evidence>
<reference evidence="2" key="2">
    <citation type="journal article" date="2020" name="Nat. Commun.">
        <title>Large-scale genome sequencing of mycorrhizal fungi provides insights into the early evolution of symbiotic traits.</title>
        <authorList>
            <person name="Miyauchi S."/>
            <person name="Kiss E."/>
            <person name="Kuo A."/>
            <person name="Drula E."/>
            <person name="Kohler A."/>
            <person name="Sanchez-Garcia M."/>
            <person name="Morin E."/>
            <person name="Andreopoulos B."/>
            <person name="Barry K.W."/>
            <person name="Bonito G."/>
            <person name="Buee M."/>
            <person name="Carver A."/>
            <person name="Chen C."/>
            <person name="Cichocki N."/>
            <person name="Clum A."/>
            <person name="Culley D."/>
            <person name="Crous P.W."/>
            <person name="Fauchery L."/>
            <person name="Girlanda M."/>
            <person name="Hayes R.D."/>
            <person name="Keri Z."/>
            <person name="LaButti K."/>
            <person name="Lipzen A."/>
            <person name="Lombard V."/>
            <person name="Magnuson J."/>
            <person name="Maillard F."/>
            <person name="Murat C."/>
            <person name="Nolan M."/>
            <person name="Ohm R.A."/>
            <person name="Pangilinan J."/>
            <person name="Pereira M.F."/>
            <person name="Perotto S."/>
            <person name="Peter M."/>
            <person name="Pfister S."/>
            <person name="Riley R."/>
            <person name="Sitrit Y."/>
            <person name="Stielow J.B."/>
            <person name="Szollosi G."/>
            <person name="Zifcakova L."/>
            <person name="Stursova M."/>
            <person name="Spatafora J.W."/>
            <person name="Tedersoo L."/>
            <person name="Vaario L.M."/>
            <person name="Yamada A."/>
            <person name="Yan M."/>
            <person name="Wang P."/>
            <person name="Xu J."/>
            <person name="Bruns T."/>
            <person name="Baldrian P."/>
            <person name="Vilgalys R."/>
            <person name="Dunand C."/>
            <person name="Henrissat B."/>
            <person name="Grigoriev I.V."/>
            <person name="Hibbett D."/>
            <person name="Nagy L.G."/>
            <person name="Martin F.M."/>
        </authorList>
    </citation>
    <scope>NUCLEOTIDE SEQUENCE</scope>
    <source>
        <strain evidence="2">Prilba</strain>
    </source>
</reference>
<dbReference type="Proteomes" id="UP000759537">
    <property type="component" value="Unassembled WGS sequence"/>
</dbReference>
<accession>A0A9P5MN08</accession>
<dbReference type="OrthoDB" id="2884925at2759"/>
<reference evidence="2" key="1">
    <citation type="submission" date="2019-10" db="EMBL/GenBank/DDBJ databases">
        <authorList>
            <consortium name="DOE Joint Genome Institute"/>
            <person name="Kuo A."/>
            <person name="Miyauchi S."/>
            <person name="Kiss E."/>
            <person name="Drula E."/>
            <person name="Kohler A."/>
            <person name="Sanchez-Garcia M."/>
            <person name="Andreopoulos B."/>
            <person name="Barry K.W."/>
            <person name="Bonito G."/>
            <person name="Buee M."/>
            <person name="Carver A."/>
            <person name="Chen C."/>
            <person name="Cichocki N."/>
            <person name="Clum A."/>
            <person name="Culley D."/>
            <person name="Crous P.W."/>
            <person name="Fauchery L."/>
            <person name="Girlanda M."/>
            <person name="Hayes R."/>
            <person name="Keri Z."/>
            <person name="LaButti K."/>
            <person name="Lipzen A."/>
            <person name="Lombard V."/>
            <person name="Magnuson J."/>
            <person name="Maillard F."/>
            <person name="Morin E."/>
            <person name="Murat C."/>
            <person name="Nolan M."/>
            <person name="Ohm R."/>
            <person name="Pangilinan J."/>
            <person name="Pereira M."/>
            <person name="Perotto S."/>
            <person name="Peter M."/>
            <person name="Riley R."/>
            <person name="Sitrit Y."/>
            <person name="Stielow B."/>
            <person name="Szollosi G."/>
            <person name="Zifcakova L."/>
            <person name="Stursova M."/>
            <person name="Spatafora J.W."/>
            <person name="Tedersoo L."/>
            <person name="Vaario L.-M."/>
            <person name="Yamada A."/>
            <person name="Yan M."/>
            <person name="Wang P."/>
            <person name="Xu J."/>
            <person name="Bruns T."/>
            <person name="Baldrian P."/>
            <person name="Vilgalys R."/>
            <person name="Henrissat B."/>
            <person name="Grigoriev I.V."/>
            <person name="Hibbett D."/>
            <person name="Nagy L.G."/>
            <person name="Martin F.M."/>
        </authorList>
    </citation>
    <scope>NUCLEOTIDE SEQUENCE</scope>
    <source>
        <strain evidence="2">Prilba</strain>
    </source>
</reference>
<dbReference type="AlphaFoldDB" id="A0A9P5MN08"/>
<protein>
    <submittedName>
        <fullName evidence="2">Uncharacterized protein</fullName>
    </submittedName>
</protein>
<keyword evidence="3" id="KW-1185">Reference proteome</keyword>
<feature type="compositionally biased region" description="Polar residues" evidence="1">
    <location>
        <begin position="376"/>
        <end position="388"/>
    </location>
</feature>
<evidence type="ECO:0000313" key="2">
    <source>
        <dbReference type="EMBL" id="KAF8462505.1"/>
    </source>
</evidence>
<sequence>MLARARNAPLDIDIDIGVTSNPEVLLVFPPHLSHTRELRLYSLSILHSDSVRAIYSREAPALEHFELGVSETSLIIFRDLGGTTLFKGQAPRLRTLFLSQVLIPWSLIPRGQLTQLTLSLLKEISIFDVPSHRNLYQLIDLLVHSPELEVLVLGCCLPPQLTQNPHGPTIHLPRLSSLCLAGSSSRITNLMKMLKVPSSTMLHFHCVSENTPTHHDGLLLPVVSAQLQSPARAAPIEFKYLSVSLSCMDRSLEVTASTSVPISRTRQSQDSECDIDDSDEFALSFDGLPELGDWTDLLEGVCKMLPISNIESLSISAFDIIDSVNWVDLFKRCTNVTTMQAIGRGTSGLVRALTTPKLTNTRRGGKGKKMTRGTGDSTPAQPARSTASHADAPIFPKLTFLSLKRLDFGEDQHPSGILFNVVEEGLRQRRVAYKAPLKILRIDNCAISAKRARALEKLVQKFDWDRKERLLDESGLWRQRFGL</sequence>
<feature type="region of interest" description="Disordered" evidence="1">
    <location>
        <begin position="355"/>
        <end position="388"/>
    </location>
</feature>
<organism evidence="2 3">
    <name type="scientific">Russula ochroleuca</name>
    <dbReference type="NCBI Taxonomy" id="152965"/>
    <lineage>
        <taxon>Eukaryota</taxon>
        <taxon>Fungi</taxon>
        <taxon>Dikarya</taxon>
        <taxon>Basidiomycota</taxon>
        <taxon>Agaricomycotina</taxon>
        <taxon>Agaricomycetes</taxon>
        <taxon>Russulales</taxon>
        <taxon>Russulaceae</taxon>
        <taxon>Russula</taxon>
    </lineage>
</organism>
<comment type="caution">
    <text evidence="2">The sequence shown here is derived from an EMBL/GenBank/DDBJ whole genome shotgun (WGS) entry which is preliminary data.</text>
</comment>
<name>A0A9P5MN08_9AGAM</name>
<dbReference type="EMBL" id="WHVB01000089">
    <property type="protein sequence ID" value="KAF8462505.1"/>
    <property type="molecule type" value="Genomic_DNA"/>
</dbReference>